<dbReference type="PATRIC" id="fig|28092.6.peg.2052"/>
<feature type="transmembrane region" description="Helical" evidence="1">
    <location>
        <begin position="43"/>
        <end position="64"/>
    </location>
</feature>
<keyword evidence="1" id="KW-0472">Membrane</keyword>
<name>A0A0F5K208_9BURK</name>
<dbReference type="STRING" id="28092.WM40_08680"/>
<reference evidence="2 3" key="1">
    <citation type="submission" date="2015-03" db="EMBL/GenBank/DDBJ databases">
        <title>Draft Genome Sequence of Burkholderia andropogonis type strain ICMP2807, isolated from Sorghum bicolor.</title>
        <authorList>
            <person name="Lopes-Santos L."/>
            <person name="Castro D.B."/>
            <person name="Ottoboni L.M."/>
            <person name="Park D."/>
            <person name="Weirc B.S."/>
            <person name="Destefano S.A."/>
        </authorList>
    </citation>
    <scope>NUCLEOTIDE SEQUENCE [LARGE SCALE GENOMIC DNA]</scope>
    <source>
        <strain evidence="2 3">ICMP2807</strain>
    </source>
</reference>
<dbReference type="OrthoDB" id="123261at2"/>
<organism evidence="2 3">
    <name type="scientific">Robbsia andropogonis</name>
    <dbReference type="NCBI Taxonomy" id="28092"/>
    <lineage>
        <taxon>Bacteria</taxon>
        <taxon>Pseudomonadati</taxon>
        <taxon>Pseudomonadota</taxon>
        <taxon>Betaproteobacteria</taxon>
        <taxon>Burkholderiales</taxon>
        <taxon>Burkholderiaceae</taxon>
        <taxon>Robbsia</taxon>
    </lineage>
</organism>
<keyword evidence="3" id="KW-1185">Reference proteome</keyword>
<dbReference type="Pfam" id="PF11755">
    <property type="entry name" value="DUF3311"/>
    <property type="match status" value="1"/>
</dbReference>
<dbReference type="RefSeq" id="WP_024901530.1">
    <property type="nucleotide sequence ID" value="NZ_CADFGU010000002.1"/>
</dbReference>
<evidence type="ECO:0000256" key="1">
    <source>
        <dbReference type="SAM" id="Phobius"/>
    </source>
</evidence>
<feature type="transmembrane region" description="Helical" evidence="1">
    <location>
        <begin position="12"/>
        <end position="31"/>
    </location>
</feature>
<sequence>MSRPDPSAARAKHWLWLLLVPYIALMWVPFYNKIEPTLWGFPYFYWYQLLWVVLSATITAIVYFKTKRYFLSRRQKGEGA</sequence>
<keyword evidence="1" id="KW-0812">Transmembrane</keyword>
<evidence type="ECO:0000313" key="3">
    <source>
        <dbReference type="Proteomes" id="UP000033618"/>
    </source>
</evidence>
<comment type="caution">
    <text evidence="2">The sequence shown here is derived from an EMBL/GenBank/DDBJ whole genome shotgun (WGS) entry which is preliminary data.</text>
</comment>
<accession>A0A0F5K208</accession>
<dbReference type="AlphaFoldDB" id="A0A0F5K208"/>
<dbReference type="InterPro" id="IPR021741">
    <property type="entry name" value="DUF3311"/>
</dbReference>
<evidence type="ECO:0000313" key="2">
    <source>
        <dbReference type="EMBL" id="KKB64151.1"/>
    </source>
</evidence>
<dbReference type="PANTHER" id="PTHR40034">
    <property type="entry name" value="BSL5891 PROTEIN"/>
    <property type="match status" value="1"/>
</dbReference>
<dbReference type="PANTHER" id="PTHR40034:SF1">
    <property type="entry name" value="BSL5891 PROTEIN"/>
    <property type="match status" value="1"/>
</dbReference>
<keyword evidence="1" id="KW-1133">Transmembrane helix</keyword>
<evidence type="ECO:0008006" key="4">
    <source>
        <dbReference type="Google" id="ProtNLM"/>
    </source>
</evidence>
<dbReference type="EMBL" id="LAQU01000006">
    <property type="protein sequence ID" value="KKB64151.1"/>
    <property type="molecule type" value="Genomic_DNA"/>
</dbReference>
<protein>
    <recommendedName>
        <fullName evidence="4">DUF3311 domain-containing protein</fullName>
    </recommendedName>
</protein>
<proteinExistence type="predicted"/>
<dbReference type="Proteomes" id="UP000033618">
    <property type="component" value="Unassembled WGS sequence"/>
</dbReference>
<gene>
    <name evidence="2" type="ORF">WM40_08680</name>
</gene>